<sequence length="265" mass="27075">MSILPLARRDLVEGRRGLLGWALGLTAVTSLYLPLYPSIGGNPEFAAVIEGLPPELVQTLNYDDILSGAGYTQGTVYGLLGFVLLVIAATAWGSAAIAGDEERGGLELVLAHGVSRERVLLERGLVVLLKLVLLVTLVTALVAVYSTAFDLGVDAGGLVGGGLALLLLSTLSGAAALGAGAATGRRILAIAGGAGVAVIGYALNALGNQSADLEWVGALSPYSWAFGEEPLRNGVDLGGLALLLALSVLAVVIGMLVLRRRDIGR</sequence>
<feature type="transmembrane region" description="Helical" evidence="1">
    <location>
        <begin position="18"/>
        <end position="35"/>
    </location>
</feature>
<feature type="transmembrane region" description="Helical" evidence="1">
    <location>
        <begin position="125"/>
        <end position="146"/>
    </location>
</feature>
<organism evidence="2 3">
    <name type="scientific">Microcella daejeonensis</name>
    <dbReference type="NCBI Taxonomy" id="2994971"/>
    <lineage>
        <taxon>Bacteria</taxon>
        <taxon>Bacillati</taxon>
        <taxon>Actinomycetota</taxon>
        <taxon>Actinomycetes</taxon>
        <taxon>Micrococcales</taxon>
        <taxon>Microbacteriaceae</taxon>
        <taxon>Microcella</taxon>
    </lineage>
</organism>
<feature type="transmembrane region" description="Helical" evidence="1">
    <location>
        <begin position="187"/>
        <end position="206"/>
    </location>
</feature>
<dbReference type="GO" id="GO:0140359">
    <property type="term" value="F:ABC-type transporter activity"/>
    <property type="evidence" value="ECO:0007669"/>
    <property type="project" value="InterPro"/>
</dbReference>
<feature type="transmembrane region" description="Helical" evidence="1">
    <location>
        <begin position="158"/>
        <end position="180"/>
    </location>
</feature>
<reference evidence="2" key="1">
    <citation type="submission" date="2022-11" db="EMBL/GenBank/DDBJ databases">
        <title>Description of Microcella daejonensis nov. sp, isolated from riverside soil.</title>
        <authorList>
            <person name="Molina K.M."/>
            <person name="Kim S.B."/>
        </authorList>
    </citation>
    <scope>NUCLEOTIDE SEQUENCE</scope>
    <source>
        <strain evidence="2">MMS21-STM12</strain>
    </source>
</reference>
<keyword evidence="1" id="KW-0472">Membrane</keyword>
<feature type="transmembrane region" description="Helical" evidence="1">
    <location>
        <begin position="76"/>
        <end position="98"/>
    </location>
</feature>
<dbReference type="KEGG" id="mdb:OVN18_00560"/>
<dbReference type="Pfam" id="PF12679">
    <property type="entry name" value="ABC2_membrane_2"/>
    <property type="match status" value="1"/>
</dbReference>
<evidence type="ECO:0000313" key="2">
    <source>
        <dbReference type="EMBL" id="WAB81551.1"/>
    </source>
</evidence>
<keyword evidence="1" id="KW-1133">Transmembrane helix</keyword>
<dbReference type="GO" id="GO:0005886">
    <property type="term" value="C:plasma membrane"/>
    <property type="evidence" value="ECO:0007669"/>
    <property type="project" value="UniProtKB-SubCell"/>
</dbReference>
<evidence type="ECO:0000313" key="3">
    <source>
        <dbReference type="Proteomes" id="UP001164706"/>
    </source>
</evidence>
<protein>
    <submittedName>
        <fullName evidence="2">ABC transporter permease subunit</fullName>
    </submittedName>
</protein>
<keyword evidence="3" id="KW-1185">Reference proteome</keyword>
<gene>
    <name evidence="2" type="ORF">OVN18_00560</name>
</gene>
<name>A0A9E8ML66_9MICO</name>
<feature type="transmembrane region" description="Helical" evidence="1">
    <location>
        <begin position="237"/>
        <end position="258"/>
    </location>
</feature>
<accession>A0A9E8ML66</accession>
<keyword evidence="1" id="KW-0812">Transmembrane</keyword>
<dbReference type="AlphaFoldDB" id="A0A9E8ML66"/>
<dbReference type="RefSeq" id="WP_267737568.1">
    <property type="nucleotide sequence ID" value="NZ_CP113089.1"/>
</dbReference>
<evidence type="ECO:0000256" key="1">
    <source>
        <dbReference type="SAM" id="Phobius"/>
    </source>
</evidence>
<proteinExistence type="predicted"/>
<dbReference type="Proteomes" id="UP001164706">
    <property type="component" value="Chromosome"/>
</dbReference>
<dbReference type="EMBL" id="CP113089">
    <property type="protein sequence ID" value="WAB81551.1"/>
    <property type="molecule type" value="Genomic_DNA"/>
</dbReference>